<gene>
    <name evidence="2" type="ORF">PVAP13_3NG258176</name>
</gene>
<dbReference type="Proteomes" id="UP000823388">
    <property type="component" value="Chromosome 3N"/>
</dbReference>
<proteinExistence type="predicted"/>
<dbReference type="EMBL" id="CM029042">
    <property type="protein sequence ID" value="KAG2618093.1"/>
    <property type="molecule type" value="Genomic_DNA"/>
</dbReference>
<sequence>MDEELQEADVLWPWPDTPPPSSSPEEEDGSYLLPAALTDHDADAVDFSCEPFSGPPASSISSLTSSAQWSDSESDRSSDGFFLSGPSSAVSAGAGLDATEEFLEADVLWPDTDDDDAGADDAAGFWWRCCRRVEEAAAAAAAAAAACGAREGWTPLVSSPIDIPMATRGAAAARRRCRRPRWRWRVVVGSIRGELSTPVGAVFVNVFRS</sequence>
<keyword evidence="3" id="KW-1185">Reference proteome</keyword>
<evidence type="ECO:0000256" key="1">
    <source>
        <dbReference type="SAM" id="MobiDB-lite"/>
    </source>
</evidence>
<protein>
    <submittedName>
        <fullName evidence="2">Uncharacterized protein</fullName>
    </submittedName>
</protein>
<organism evidence="2 3">
    <name type="scientific">Panicum virgatum</name>
    <name type="common">Blackwell switchgrass</name>
    <dbReference type="NCBI Taxonomy" id="38727"/>
    <lineage>
        <taxon>Eukaryota</taxon>
        <taxon>Viridiplantae</taxon>
        <taxon>Streptophyta</taxon>
        <taxon>Embryophyta</taxon>
        <taxon>Tracheophyta</taxon>
        <taxon>Spermatophyta</taxon>
        <taxon>Magnoliopsida</taxon>
        <taxon>Liliopsida</taxon>
        <taxon>Poales</taxon>
        <taxon>Poaceae</taxon>
        <taxon>PACMAD clade</taxon>
        <taxon>Panicoideae</taxon>
        <taxon>Panicodae</taxon>
        <taxon>Paniceae</taxon>
        <taxon>Panicinae</taxon>
        <taxon>Panicum</taxon>
        <taxon>Panicum sect. Hiantes</taxon>
    </lineage>
</organism>
<name>A0A8T0UAV5_PANVG</name>
<evidence type="ECO:0000313" key="2">
    <source>
        <dbReference type="EMBL" id="KAG2618093.1"/>
    </source>
</evidence>
<accession>A0A8T0UAV5</accession>
<feature type="compositionally biased region" description="Low complexity" evidence="1">
    <location>
        <begin position="51"/>
        <end position="70"/>
    </location>
</feature>
<feature type="region of interest" description="Disordered" evidence="1">
    <location>
        <begin position="1"/>
        <end position="81"/>
    </location>
</feature>
<evidence type="ECO:0000313" key="3">
    <source>
        <dbReference type="Proteomes" id="UP000823388"/>
    </source>
</evidence>
<dbReference type="AlphaFoldDB" id="A0A8T0UAV5"/>
<comment type="caution">
    <text evidence="2">The sequence shown here is derived from an EMBL/GenBank/DDBJ whole genome shotgun (WGS) entry which is preliminary data.</text>
</comment>
<reference evidence="2" key="1">
    <citation type="submission" date="2020-05" db="EMBL/GenBank/DDBJ databases">
        <title>WGS assembly of Panicum virgatum.</title>
        <authorList>
            <person name="Lovell J.T."/>
            <person name="Jenkins J."/>
            <person name="Shu S."/>
            <person name="Juenger T.E."/>
            <person name="Schmutz J."/>
        </authorList>
    </citation>
    <scope>NUCLEOTIDE SEQUENCE</scope>
    <source>
        <strain evidence="2">AP13</strain>
    </source>
</reference>